<evidence type="ECO:0000256" key="7">
    <source>
        <dbReference type="ARBA" id="ARBA00023136"/>
    </source>
</evidence>
<evidence type="ECO:0000256" key="1">
    <source>
        <dbReference type="ARBA" id="ARBA00004571"/>
    </source>
</evidence>
<evidence type="ECO:0000256" key="6">
    <source>
        <dbReference type="ARBA" id="ARBA00023077"/>
    </source>
</evidence>
<dbReference type="Gene3D" id="2.40.170.20">
    <property type="entry name" value="TonB-dependent receptor, beta-barrel domain"/>
    <property type="match status" value="1"/>
</dbReference>
<evidence type="ECO:0000313" key="14">
    <source>
        <dbReference type="EMBL" id="NPE25382.1"/>
    </source>
</evidence>
<keyword evidence="3" id="KW-1134">Transmembrane beta strand</keyword>
<dbReference type="Proteomes" id="UP000820977">
    <property type="component" value="Unassembled WGS sequence"/>
</dbReference>
<dbReference type="InterPro" id="IPR000531">
    <property type="entry name" value="Beta-barrel_TonB"/>
</dbReference>
<feature type="domain" description="TonB-dependent receptor plug" evidence="13">
    <location>
        <begin position="54"/>
        <end position="138"/>
    </location>
</feature>
<gene>
    <name evidence="14" type="ORF">HPS54_07650</name>
</gene>
<dbReference type="InterPro" id="IPR039426">
    <property type="entry name" value="TonB-dep_rcpt-like"/>
</dbReference>
<keyword evidence="4" id="KW-0812">Transmembrane</keyword>
<keyword evidence="9" id="KW-0998">Cell outer membrane</keyword>
<evidence type="ECO:0000256" key="10">
    <source>
        <dbReference type="RuleBase" id="RU003357"/>
    </source>
</evidence>
<feature type="domain" description="TonB-dependent receptor-like beta-barrel" evidence="12">
    <location>
        <begin position="230"/>
        <end position="639"/>
    </location>
</feature>
<evidence type="ECO:0000259" key="12">
    <source>
        <dbReference type="Pfam" id="PF00593"/>
    </source>
</evidence>
<name>A0ABX2B303_9BACT</name>
<evidence type="ECO:0000256" key="11">
    <source>
        <dbReference type="SAM" id="SignalP"/>
    </source>
</evidence>
<sequence length="665" mass="74147">MRKILTIAALLCTSGVAVCGQTAGNDSVCGKTKAIDGVEVSAKRTSGNILSDKPLQTIDKETVDIMGFHTVADIAKKFAGASVKDYGGIGGMKTVSARNIGAHHTAISYDGVTINNTQAGQVDIGHFMSDNIARLSLALGEGSDPMQTARHYASAALLSIETELPRFDAKDWTFKSKLRGGSFGMVSPTMSLWKKLSEKTVVSANATFMRADGAYPFELKNGRLTTTEKRRNSDIYSWQGEVNMHNTFDNGATLHSKAYYYYSERGLPGVVILYNNDAKERLWDENFFAQSVYKRSFGNRLKLNAILKYTHSWNRYEDINVKYPDGRLTDINRQNEYYASSTLMWLPVKNVSVAFAQDFFINTLGNNIETQPDPKRYTSLSALSARYSGKRLTVNGNIVGTYAAEHVDKGDKPADRKRLSPSLSASYRLIADRSLFVRAMIKSTFRIPTFTDLYYMHIGNTGLKPEKAVEYNAGMTWAGKTGRTLSMQITVDGYFNNVSDKIVAFPTTYVWKMANFGKVHITGIDATMALGWHIAKGFDAELTAAYTLQKAVDKTDTQRSSYNRQLPYTPVNSGNGTLTLNTPWMSIGYSVNACGERYSMSQSTDEYRLEPYWDHSITLSRKFKLRSCALQVAGSIYNLTDEQYEIIQYYPMQGRNWQLSATITL</sequence>
<dbReference type="Pfam" id="PF07715">
    <property type="entry name" value="Plug"/>
    <property type="match status" value="1"/>
</dbReference>
<accession>A0ABX2B303</accession>
<evidence type="ECO:0000256" key="2">
    <source>
        <dbReference type="ARBA" id="ARBA00022448"/>
    </source>
</evidence>
<keyword evidence="2" id="KW-0813">Transport</keyword>
<dbReference type="SUPFAM" id="SSF56935">
    <property type="entry name" value="Porins"/>
    <property type="match status" value="1"/>
</dbReference>
<dbReference type="Gene3D" id="2.170.130.10">
    <property type="entry name" value="TonB-dependent receptor, plug domain"/>
    <property type="match status" value="1"/>
</dbReference>
<keyword evidence="8 14" id="KW-0675">Receptor</keyword>
<dbReference type="InterPro" id="IPR012910">
    <property type="entry name" value="Plug_dom"/>
</dbReference>
<keyword evidence="5 11" id="KW-0732">Signal</keyword>
<comment type="subcellular location">
    <subcellularLocation>
        <location evidence="1">Cell outer membrane</location>
        <topology evidence="1">Multi-pass membrane protein</topology>
    </subcellularLocation>
</comment>
<evidence type="ECO:0000313" key="15">
    <source>
        <dbReference type="Proteomes" id="UP000820977"/>
    </source>
</evidence>
<evidence type="ECO:0000256" key="3">
    <source>
        <dbReference type="ARBA" id="ARBA00022452"/>
    </source>
</evidence>
<proteinExistence type="inferred from homology"/>
<evidence type="ECO:0000259" key="13">
    <source>
        <dbReference type="Pfam" id="PF07715"/>
    </source>
</evidence>
<evidence type="ECO:0000256" key="5">
    <source>
        <dbReference type="ARBA" id="ARBA00022729"/>
    </source>
</evidence>
<keyword evidence="15" id="KW-1185">Reference proteome</keyword>
<dbReference type="PANTHER" id="PTHR30069:SF29">
    <property type="entry name" value="HEMOGLOBIN AND HEMOGLOBIN-HAPTOGLOBIN-BINDING PROTEIN 1-RELATED"/>
    <property type="match status" value="1"/>
</dbReference>
<evidence type="ECO:0000256" key="8">
    <source>
        <dbReference type="ARBA" id="ARBA00023170"/>
    </source>
</evidence>
<dbReference type="EMBL" id="JABKKJ010000011">
    <property type="protein sequence ID" value="NPE25382.1"/>
    <property type="molecule type" value="Genomic_DNA"/>
</dbReference>
<feature type="chain" id="PRO_5047465653" evidence="11">
    <location>
        <begin position="20"/>
        <end position="665"/>
    </location>
</feature>
<dbReference type="RefSeq" id="WP_172344849.1">
    <property type="nucleotide sequence ID" value="NZ_CASYYZ010000049.1"/>
</dbReference>
<comment type="similarity">
    <text evidence="10">Belongs to the TonB-dependent receptor family.</text>
</comment>
<dbReference type="InterPro" id="IPR036942">
    <property type="entry name" value="Beta-barrel_TonB_sf"/>
</dbReference>
<dbReference type="Pfam" id="PF00593">
    <property type="entry name" value="TonB_dep_Rec_b-barrel"/>
    <property type="match status" value="1"/>
</dbReference>
<protein>
    <submittedName>
        <fullName evidence="14">TonB-dependent receptor</fullName>
    </submittedName>
</protein>
<keyword evidence="7 10" id="KW-0472">Membrane</keyword>
<dbReference type="InterPro" id="IPR037066">
    <property type="entry name" value="Plug_dom_sf"/>
</dbReference>
<organism evidence="14 15">
    <name type="scientific">Xylanibacter caecicola</name>
    <dbReference type="NCBI Taxonomy" id="2736294"/>
    <lineage>
        <taxon>Bacteria</taxon>
        <taxon>Pseudomonadati</taxon>
        <taxon>Bacteroidota</taxon>
        <taxon>Bacteroidia</taxon>
        <taxon>Bacteroidales</taxon>
        <taxon>Prevotellaceae</taxon>
        <taxon>Xylanibacter</taxon>
    </lineage>
</organism>
<comment type="caution">
    <text evidence="14">The sequence shown here is derived from an EMBL/GenBank/DDBJ whole genome shotgun (WGS) entry which is preliminary data.</text>
</comment>
<feature type="signal peptide" evidence="11">
    <location>
        <begin position="1"/>
        <end position="19"/>
    </location>
</feature>
<evidence type="ECO:0000256" key="4">
    <source>
        <dbReference type="ARBA" id="ARBA00022692"/>
    </source>
</evidence>
<evidence type="ECO:0000256" key="9">
    <source>
        <dbReference type="ARBA" id="ARBA00023237"/>
    </source>
</evidence>
<keyword evidence="6 10" id="KW-0798">TonB box</keyword>
<dbReference type="PANTHER" id="PTHR30069">
    <property type="entry name" value="TONB-DEPENDENT OUTER MEMBRANE RECEPTOR"/>
    <property type="match status" value="1"/>
</dbReference>
<reference evidence="14 15" key="1">
    <citation type="submission" date="2020-05" db="EMBL/GenBank/DDBJ databases">
        <title>Distinct polysaccharide utilization as determinants for interspecies competition between intestinal Prevotella spp.</title>
        <authorList>
            <person name="Galvez E.J.C."/>
            <person name="Iljazovic A."/>
            <person name="Strowig T."/>
        </authorList>
    </citation>
    <scope>NUCLEOTIDE SEQUENCE [LARGE SCALE GENOMIC DNA]</scope>
    <source>
        <strain evidence="14 15">PCHR</strain>
    </source>
</reference>